<name>A0AAN8S4T8_POLSC</name>
<dbReference type="Proteomes" id="UP001372834">
    <property type="component" value="Unassembled WGS sequence"/>
</dbReference>
<dbReference type="EMBL" id="JAWJWE010000036">
    <property type="protein sequence ID" value="KAK6628702.1"/>
    <property type="molecule type" value="Genomic_DNA"/>
</dbReference>
<accession>A0AAN8S4T8</accession>
<evidence type="ECO:0000256" key="1">
    <source>
        <dbReference type="SAM" id="MobiDB-lite"/>
    </source>
</evidence>
<comment type="caution">
    <text evidence="3">The sequence shown here is derived from an EMBL/GenBank/DDBJ whole genome shotgun (WGS) entry which is preliminary data.</text>
</comment>
<feature type="region of interest" description="Disordered" evidence="1">
    <location>
        <begin position="1"/>
        <end position="50"/>
    </location>
</feature>
<evidence type="ECO:0000313" key="4">
    <source>
        <dbReference type="Proteomes" id="UP001372834"/>
    </source>
</evidence>
<keyword evidence="2" id="KW-1133">Transmembrane helix</keyword>
<gene>
    <name evidence="3" type="ORF">RUM43_002517</name>
</gene>
<dbReference type="AlphaFoldDB" id="A0AAN8S4T8"/>
<feature type="compositionally biased region" description="Basic residues" evidence="1">
    <location>
        <begin position="9"/>
        <end position="19"/>
    </location>
</feature>
<keyword evidence="2" id="KW-0812">Transmembrane</keyword>
<keyword evidence="2" id="KW-0472">Membrane</keyword>
<reference evidence="3 4" key="1">
    <citation type="submission" date="2023-10" db="EMBL/GenBank/DDBJ databases">
        <title>Genomes of two closely related lineages of the louse Polyplax serrata with different host specificities.</title>
        <authorList>
            <person name="Martinu J."/>
            <person name="Tarabai H."/>
            <person name="Stefka J."/>
            <person name="Hypsa V."/>
        </authorList>
    </citation>
    <scope>NUCLEOTIDE SEQUENCE [LARGE SCALE GENOMIC DNA]</scope>
    <source>
        <strain evidence="3">HR10_N</strain>
    </source>
</reference>
<protein>
    <submittedName>
        <fullName evidence="3">Uncharacterized protein</fullName>
    </submittedName>
</protein>
<sequence>MSLPPSASPRRRKRNKKNAVKNFGSVFDEEGEEEGGKIEGNGGYRGNEEVKENQLNKKFKGETSGRTKVCQNFTHKGFFHSTAIPRTRPLSAATTVLLFSSLPLTHFVIFNFFFGTRERKTQRGFSEKCKGPGLGCVRHTFH</sequence>
<organism evidence="3 4">
    <name type="scientific">Polyplax serrata</name>
    <name type="common">Common mouse louse</name>
    <dbReference type="NCBI Taxonomy" id="468196"/>
    <lineage>
        <taxon>Eukaryota</taxon>
        <taxon>Metazoa</taxon>
        <taxon>Ecdysozoa</taxon>
        <taxon>Arthropoda</taxon>
        <taxon>Hexapoda</taxon>
        <taxon>Insecta</taxon>
        <taxon>Pterygota</taxon>
        <taxon>Neoptera</taxon>
        <taxon>Paraneoptera</taxon>
        <taxon>Psocodea</taxon>
        <taxon>Troctomorpha</taxon>
        <taxon>Phthiraptera</taxon>
        <taxon>Anoplura</taxon>
        <taxon>Polyplacidae</taxon>
        <taxon>Polyplax</taxon>
    </lineage>
</organism>
<evidence type="ECO:0000256" key="2">
    <source>
        <dbReference type="SAM" id="Phobius"/>
    </source>
</evidence>
<feature type="transmembrane region" description="Helical" evidence="2">
    <location>
        <begin position="90"/>
        <end position="114"/>
    </location>
</feature>
<evidence type="ECO:0000313" key="3">
    <source>
        <dbReference type="EMBL" id="KAK6628702.1"/>
    </source>
</evidence>
<proteinExistence type="predicted"/>